<dbReference type="InterPro" id="IPR011250">
    <property type="entry name" value="OMP/PagP_B-barrel"/>
</dbReference>
<evidence type="ECO:0000313" key="3">
    <source>
        <dbReference type="EMBL" id="KUG06348.1"/>
    </source>
</evidence>
<dbReference type="OrthoDB" id="838174at2"/>
<comment type="caution">
    <text evidence="3">The sequence shown here is derived from an EMBL/GenBank/DDBJ whole genome shotgun (WGS) entry which is preliminary data.</text>
</comment>
<dbReference type="EMBL" id="LNAL01000008">
    <property type="protein sequence ID" value="KUG06348.1"/>
    <property type="molecule type" value="Genomic_DNA"/>
</dbReference>
<dbReference type="InterPro" id="IPR025665">
    <property type="entry name" value="Beta-barrel_OMP_2"/>
</dbReference>
<keyword evidence="1" id="KW-0732">Signal</keyword>
<gene>
    <name evidence="3" type="ORF">ASU33_03040</name>
</gene>
<feature type="domain" description="Outer membrane protein beta-barrel" evidence="2">
    <location>
        <begin position="20"/>
        <end position="174"/>
    </location>
</feature>
<name>A0A9X0HI70_SOLP1</name>
<dbReference type="Proteomes" id="UP000054223">
    <property type="component" value="Unassembled WGS sequence"/>
</dbReference>
<evidence type="ECO:0000256" key="1">
    <source>
        <dbReference type="SAM" id="SignalP"/>
    </source>
</evidence>
<proteinExistence type="predicted"/>
<organism evidence="3 4">
    <name type="scientific">Solirubrum puertoriconensis</name>
    <dbReference type="NCBI Taxonomy" id="1751427"/>
    <lineage>
        <taxon>Bacteria</taxon>
        <taxon>Pseudomonadati</taxon>
        <taxon>Bacteroidota</taxon>
        <taxon>Cytophagia</taxon>
        <taxon>Cytophagales</taxon>
    </lineage>
</organism>
<feature type="chain" id="PRO_5040931928" description="Outer membrane protein beta-barrel domain-containing protein" evidence="1">
    <location>
        <begin position="21"/>
        <end position="203"/>
    </location>
</feature>
<evidence type="ECO:0000259" key="2">
    <source>
        <dbReference type="Pfam" id="PF13568"/>
    </source>
</evidence>
<dbReference type="SUPFAM" id="SSF56925">
    <property type="entry name" value="OMPA-like"/>
    <property type="match status" value="1"/>
</dbReference>
<evidence type="ECO:0000313" key="4">
    <source>
        <dbReference type="Proteomes" id="UP000054223"/>
    </source>
</evidence>
<dbReference type="Pfam" id="PF13568">
    <property type="entry name" value="OMP_b-brl_2"/>
    <property type="match status" value="1"/>
</dbReference>
<accession>A0A9X0HI70</accession>
<keyword evidence="4" id="KW-1185">Reference proteome</keyword>
<reference evidence="3 4" key="1">
    <citation type="submission" date="2015-11" db="EMBL/GenBank/DDBJ databases">
        <title>Solirubrum puertoriconensis gen. nov. an environmental bacteria isolated in Puerto Rico.</title>
        <authorList>
            <person name="Cuebas-Irizarry M.F."/>
            <person name="Montalvo-Rodriguez R."/>
        </authorList>
    </citation>
    <scope>NUCLEOTIDE SEQUENCE [LARGE SCALE GENOMIC DNA]</scope>
    <source>
        <strain evidence="3 4">MC1A</strain>
    </source>
</reference>
<protein>
    <recommendedName>
        <fullName evidence="2">Outer membrane protein beta-barrel domain-containing protein</fullName>
    </recommendedName>
</protein>
<sequence length="203" mass="21732">MKKLIFSAATLLAVAASASAQDVKLGLKAGVNLATYSGEDVNNQKYNTGAHAGVAFNFGFSDLLSFQPELLYSMKGAEYEPAGQNIKYKETLHYIDVPLLLKINADGPFFELGPQVGFLAAVNRESTVTSGGVSSTLKDKNKDDFNTVDVGYVAGLGWQFESGPSIGLRYNGSLVPVRKAANGDRSKGFNSTFMLSLGYFFGE</sequence>
<feature type="signal peptide" evidence="1">
    <location>
        <begin position="1"/>
        <end position="20"/>
    </location>
</feature>
<dbReference type="AlphaFoldDB" id="A0A9X0HI70"/>
<dbReference type="RefSeq" id="WP_059072044.1">
    <property type="nucleotide sequence ID" value="NZ_LNAL01000008.1"/>
</dbReference>